<sequence>MAGEQTAIREAVVRDALHAAVAPVDPPVPAGAPVRPVPRRESPTVPSGTGTVEGSHFRGQS</sequence>
<name>F8B1S7_9ACTN</name>
<protein>
    <submittedName>
        <fullName evidence="2">Uncharacterized protein</fullName>
    </submittedName>
</protein>
<dbReference type="Proteomes" id="UP000001549">
    <property type="component" value="Chromosome"/>
</dbReference>
<organism evidence="2 3">
    <name type="scientific">Candidatus Protofrankia datiscae</name>
    <dbReference type="NCBI Taxonomy" id="2716812"/>
    <lineage>
        <taxon>Bacteria</taxon>
        <taxon>Bacillati</taxon>
        <taxon>Actinomycetota</taxon>
        <taxon>Actinomycetes</taxon>
        <taxon>Frankiales</taxon>
        <taxon>Frankiaceae</taxon>
        <taxon>Protofrankia</taxon>
    </lineage>
</organism>
<accession>F8B1S7</accession>
<keyword evidence="3" id="KW-1185">Reference proteome</keyword>
<dbReference type="EMBL" id="CP002801">
    <property type="protein sequence ID" value="AEH07683.1"/>
    <property type="molecule type" value="Genomic_DNA"/>
</dbReference>
<evidence type="ECO:0000313" key="2">
    <source>
        <dbReference type="EMBL" id="AEH07683.1"/>
    </source>
</evidence>
<evidence type="ECO:0000256" key="1">
    <source>
        <dbReference type="SAM" id="MobiDB-lite"/>
    </source>
</evidence>
<dbReference type="AlphaFoldDB" id="F8B1S7"/>
<dbReference type="STRING" id="656024.FsymDg_0101"/>
<gene>
    <name evidence="2" type="ordered locus">FsymDg_0101</name>
</gene>
<reference evidence="2 3" key="1">
    <citation type="submission" date="2011-05" db="EMBL/GenBank/DDBJ databases">
        <title>Complete sequence of chromosome of Frankia symbiont of Datisca glomerata.</title>
        <authorList>
            <consortium name="US DOE Joint Genome Institute"/>
            <person name="Lucas S."/>
            <person name="Han J."/>
            <person name="Lapidus A."/>
            <person name="Cheng J.-F."/>
            <person name="Goodwin L."/>
            <person name="Pitluck S."/>
            <person name="Peters L."/>
            <person name="Mikhailova N."/>
            <person name="Chertkov O."/>
            <person name="Teshima H."/>
            <person name="Han C."/>
            <person name="Tapia R."/>
            <person name="Land M."/>
            <person name="Hauser L."/>
            <person name="Kyrpides N."/>
            <person name="Ivanova N."/>
            <person name="Pagani I."/>
            <person name="Berry A."/>
            <person name="Pawlowski K."/>
            <person name="Persson T."/>
            <person name="Vanden Heuvel B."/>
            <person name="Benson D."/>
            <person name="Woyke T."/>
        </authorList>
    </citation>
    <scope>NUCLEOTIDE SEQUENCE [LARGE SCALE GENOMIC DNA]</scope>
    <source>
        <strain evidence="3">4085684</strain>
    </source>
</reference>
<evidence type="ECO:0000313" key="3">
    <source>
        <dbReference type="Proteomes" id="UP000001549"/>
    </source>
</evidence>
<feature type="region of interest" description="Disordered" evidence="1">
    <location>
        <begin position="23"/>
        <end position="61"/>
    </location>
</feature>
<feature type="compositionally biased region" description="Polar residues" evidence="1">
    <location>
        <begin position="44"/>
        <end position="61"/>
    </location>
</feature>
<dbReference type="HOGENOM" id="CLU_2915816_0_0_11"/>
<dbReference type="KEGG" id="fsy:FsymDg_0101"/>
<proteinExistence type="predicted"/>